<organism evidence="2 3">
    <name type="scientific">Vibrio splendidus</name>
    <dbReference type="NCBI Taxonomy" id="29497"/>
    <lineage>
        <taxon>Bacteria</taxon>
        <taxon>Pseudomonadati</taxon>
        <taxon>Pseudomonadota</taxon>
        <taxon>Gammaproteobacteria</taxon>
        <taxon>Vibrionales</taxon>
        <taxon>Vibrionaceae</taxon>
        <taxon>Vibrio</taxon>
    </lineage>
</organism>
<evidence type="ECO:0000313" key="3">
    <source>
        <dbReference type="Proteomes" id="UP001177883"/>
    </source>
</evidence>
<evidence type="ECO:0000256" key="1">
    <source>
        <dbReference type="SAM" id="SignalP"/>
    </source>
</evidence>
<reference evidence="2" key="1">
    <citation type="submission" date="2023-07" db="EMBL/GenBank/DDBJ databases">
        <title>Genome content predicts the carbon catabolic preferences of heterotrophic bacteria.</title>
        <authorList>
            <person name="Gralka M."/>
        </authorList>
    </citation>
    <scope>NUCLEOTIDE SEQUENCE</scope>
    <source>
        <strain evidence="2">6E03</strain>
    </source>
</reference>
<comment type="caution">
    <text evidence="2">The sequence shown here is derived from an EMBL/GenBank/DDBJ whole genome shotgun (WGS) entry which is preliminary data.</text>
</comment>
<name>A0ABD5A6Z3_VIBSP</name>
<accession>A0ABD5A6Z3</accession>
<dbReference type="EMBL" id="JAUYVK010000005">
    <property type="protein sequence ID" value="MDP2488991.1"/>
    <property type="molecule type" value="Genomic_DNA"/>
</dbReference>
<sequence length="111" mass="12171">MKIKYLSLAILTSIISTPFYASASTVNVESGLVETGNEVHTQLIGEISPEDTIGSSTVQIHLDPFNNAPLSMSLGLYLNSLEDINITVSNEDGDALLILIHQQNWELKLYH</sequence>
<protein>
    <submittedName>
        <fullName evidence="2">Uncharacterized protein</fullName>
    </submittedName>
</protein>
<keyword evidence="1" id="KW-0732">Signal</keyword>
<dbReference type="AlphaFoldDB" id="A0ABD5A6Z3"/>
<evidence type="ECO:0000313" key="2">
    <source>
        <dbReference type="EMBL" id="MDP2488991.1"/>
    </source>
</evidence>
<dbReference type="RefSeq" id="WP_102491222.1">
    <property type="nucleotide sequence ID" value="NZ_JAUYVK010000005.1"/>
</dbReference>
<dbReference type="Proteomes" id="UP001177883">
    <property type="component" value="Unassembled WGS sequence"/>
</dbReference>
<feature type="chain" id="PRO_5044786413" evidence="1">
    <location>
        <begin position="24"/>
        <end position="111"/>
    </location>
</feature>
<feature type="signal peptide" evidence="1">
    <location>
        <begin position="1"/>
        <end position="23"/>
    </location>
</feature>
<gene>
    <name evidence="2" type="ORF">Q8W38_06580</name>
</gene>
<proteinExistence type="predicted"/>